<dbReference type="InterPro" id="IPR000843">
    <property type="entry name" value="HTH_LacI"/>
</dbReference>
<dbReference type="Pfam" id="PF00356">
    <property type="entry name" value="LacI"/>
    <property type="match status" value="1"/>
</dbReference>
<evidence type="ECO:0000256" key="3">
    <source>
        <dbReference type="ARBA" id="ARBA00023163"/>
    </source>
</evidence>
<dbReference type="SMART" id="SM00354">
    <property type="entry name" value="HTH_LACI"/>
    <property type="match status" value="1"/>
</dbReference>
<dbReference type="Gene3D" id="3.40.50.2300">
    <property type="match status" value="2"/>
</dbReference>
<evidence type="ECO:0000313" key="5">
    <source>
        <dbReference type="EMBL" id="MFD1534747.1"/>
    </source>
</evidence>
<protein>
    <submittedName>
        <fullName evidence="5">Substrate-binding domain-containing protein</fullName>
    </submittedName>
</protein>
<proteinExistence type="predicted"/>
<dbReference type="PANTHER" id="PTHR30146:SF153">
    <property type="entry name" value="LACTOSE OPERON REPRESSOR"/>
    <property type="match status" value="1"/>
</dbReference>
<evidence type="ECO:0000256" key="1">
    <source>
        <dbReference type="ARBA" id="ARBA00023015"/>
    </source>
</evidence>
<dbReference type="CDD" id="cd01392">
    <property type="entry name" value="HTH_LacI"/>
    <property type="match status" value="1"/>
</dbReference>
<dbReference type="SUPFAM" id="SSF47413">
    <property type="entry name" value="lambda repressor-like DNA-binding domains"/>
    <property type="match status" value="1"/>
</dbReference>
<dbReference type="PANTHER" id="PTHR30146">
    <property type="entry name" value="LACI-RELATED TRANSCRIPTIONAL REPRESSOR"/>
    <property type="match status" value="1"/>
</dbReference>
<evidence type="ECO:0000313" key="6">
    <source>
        <dbReference type="Proteomes" id="UP001597145"/>
    </source>
</evidence>
<dbReference type="Pfam" id="PF13377">
    <property type="entry name" value="Peripla_BP_3"/>
    <property type="match status" value="1"/>
</dbReference>
<dbReference type="EMBL" id="JBHUCP010000045">
    <property type="protein sequence ID" value="MFD1534747.1"/>
    <property type="molecule type" value="Genomic_DNA"/>
</dbReference>
<sequence>MSASYASILRAKIGKFSLLATARFSSKCPPCGYTHAMSLRSSASVGVGVGADRPTLADIAAAEIVSVATVSKVLNDRKGVSPETRERVAKALEKAGYQKRGSERLYTPQIELVFGSLAGEWAIELIRGASRVAVANDLTLSVVESGVRFGVAPGWARAVAQRRPAGVILVASELPESNRAQLHSRNIPFVIVDPSGDPPPDAPSVGSTNWAGGVAAVRHLIDFGHRRIGLISGPSDLMATRARVAGFRSAMEAAELPIDPDLVVSDEFQDETGPEAALRLFARDGRPTAIFATSDLKALGVYAAARELGIRIPEELSVVGYDDLSLARWAGPPLTTIRQPLADMAAAAADLIIRDRKNLTISTDRIELATSLIQRESTARF</sequence>
<gene>
    <name evidence="5" type="ORF">ACFSCY_35545</name>
</gene>
<keyword evidence="1" id="KW-0805">Transcription regulation</keyword>
<keyword evidence="3" id="KW-0804">Transcription</keyword>
<dbReference type="SUPFAM" id="SSF53822">
    <property type="entry name" value="Periplasmic binding protein-like I"/>
    <property type="match status" value="1"/>
</dbReference>
<dbReference type="Proteomes" id="UP001597145">
    <property type="component" value="Unassembled WGS sequence"/>
</dbReference>
<dbReference type="InterPro" id="IPR028082">
    <property type="entry name" value="Peripla_BP_I"/>
</dbReference>
<dbReference type="InterPro" id="IPR010982">
    <property type="entry name" value="Lambda_DNA-bd_dom_sf"/>
</dbReference>
<reference evidence="6" key="1">
    <citation type="journal article" date="2019" name="Int. J. Syst. Evol. Microbiol.">
        <title>The Global Catalogue of Microorganisms (GCM) 10K type strain sequencing project: providing services to taxonomists for standard genome sequencing and annotation.</title>
        <authorList>
            <consortium name="The Broad Institute Genomics Platform"/>
            <consortium name="The Broad Institute Genome Sequencing Center for Infectious Disease"/>
            <person name="Wu L."/>
            <person name="Ma J."/>
        </authorList>
    </citation>
    <scope>NUCLEOTIDE SEQUENCE [LARGE SCALE GENOMIC DNA]</scope>
    <source>
        <strain evidence="6">JCM 12165</strain>
    </source>
</reference>
<comment type="caution">
    <text evidence="5">The sequence shown here is derived from an EMBL/GenBank/DDBJ whole genome shotgun (WGS) entry which is preliminary data.</text>
</comment>
<evidence type="ECO:0000256" key="2">
    <source>
        <dbReference type="ARBA" id="ARBA00023125"/>
    </source>
</evidence>
<evidence type="ECO:0000259" key="4">
    <source>
        <dbReference type="PROSITE" id="PS50932"/>
    </source>
</evidence>
<feature type="domain" description="HTH lacI-type" evidence="4">
    <location>
        <begin position="54"/>
        <end position="107"/>
    </location>
</feature>
<keyword evidence="6" id="KW-1185">Reference proteome</keyword>
<organism evidence="5 6">
    <name type="scientific">Pseudonocardia aurantiaca</name>
    <dbReference type="NCBI Taxonomy" id="75290"/>
    <lineage>
        <taxon>Bacteria</taxon>
        <taxon>Bacillati</taxon>
        <taxon>Actinomycetota</taxon>
        <taxon>Actinomycetes</taxon>
        <taxon>Pseudonocardiales</taxon>
        <taxon>Pseudonocardiaceae</taxon>
        <taxon>Pseudonocardia</taxon>
    </lineage>
</organism>
<dbReference type="PROSITE" id="PS50932">
    <property type="entry name" value="HTH_LACI_2"/>
    <property type="match status" value="1"/>
</dbReference>
<accession>A0ABW4FWK8</accession>
<dbReference type="InterPro" id="IPR046335">
    <property type="entry name" value="LacI/GalR-like_sensor"/>
</dbReference>
<name>A0ABW4FWK8_9PSEU</name>
<dbReference type="Gene3D" id="1.10.260.40">
    <property type="entry name" value="lambda repressor-like DNA-binding domains"/>
    <property type="match status" value="1"/>
</dbReference>
<keyword evidence="2" id="KW-0238">DNA-binding</keyword>
<dbReference type="RefSeq" id="WP_343982357.1">
    <property type="nucleotide sequence ID" value="NZ_BAAAJG010000015.1"/>
</dbReference>